<dbReference type="PANTHER" id="PTHR11728:SF1">
    <property type="entry name" value="GLYCEROL-3-PHOSPHATE DEHYDROGENASE [NAD(+)] 2, CHLOROPLASTIC"/>
    <property type="match status" value="1"/>
</dbReference>
<dbReference type="GO" id="GO:0047952">
    <property type="term" value="F:glycerol-3-phosphate dehydrogenase [NAD(P)+] activity"/>
    <property type="evidence" value="ECO:0007669"/>
    <property type="project" value="TreeGrafter"/>
</dbReference>
<dbReference type="GO" id="GO:0051287">
    <property type="term" value="F:NAD binding"/>
    <property type="evidence" value="ECO:0007669"/>
    <property type="project" value="InterPro"/>
</dbReference>
<dbReference type="InterPro" id="IPR008927">
    <property type="entry name" value="6-PGluconate_DH-like_C_sf"/>
</dbReference>
<dbReference type="InterPro" id="IPR013328">
    <property type="entry name" value="6PGD_dom2"/>
</dbReference>
<accession>X0RP71</accession>
<dbReference type="EMBL" id="BARS01000033">
    <property type="protein sequence ID" value="GAF70573.1"/>
    <property type="molecule type" value="Genomic_DNA"/>
</dbReference>
<dbReference type="PANTHER" id="PTHR11728">
    <property type="entry name" value="GLYCEROL-3-PHOSPHATE DEHYDROGENASE"/>
    <property type="match status" value="1"/>
</dbReference>
<dbReference type="SUPFAM" id="SSF48179">
    <property type="entry name" value="6-phosphogluconate dehydrogenase C-terminal domain-like"/>
    <property type="match status" value="1"/>
</dbReference>
<dbReference type="InterPro" id="IPR006109">
    <property type="entry name" value="G3P_DH_NAD-dep_C"/>
</dbReference>
<gene>
    <name evidence="6" type="ORF">S01H1_00114</name>
</gene>
<dbReference type="GO" id="GO:0005975">
    <property type="term" value="P:carbohydrate metabolic process"/>
    <property type="evidence" value="ECO:0007669"/>
    <property type="project" value="InterPro"/>
</dbReference>
<dbReference type="Gene3D" id="1.10.1040.10">
    <property type="entry name" value="N-(1-d-carboxylethyl)-l-norvaline Dehydrogenase, domain 2"/>
    <property type="match status" value="1"/>
</dbReference>
<dbReference type="Pfam" id="PF01210">
    <property type="entry name" value="NAD_Gly3P_dh_N"/>
    <property type="match status" value="1"/>
</dbReference>
<organism evidence="6">
    <name type="scientific">marine sediment metagenome</name>
    <dbReference type="NCBI Taxonomy" id="412755"/>
    <lineage>
        <taxon>unclassified sequences</taxon>
        <taxon>metagenomes</taxon>
        <taxon>ecological metagenomes</taxon>
    </lineage>
</organism>
<evidence type="ECO:0000259" key="4">
    <source>
        <dbReference type="Pfam" id="PF01210"/>
    </source>
</evidence>
<keyword evidence="3" id="KW-0520">NAD</keyword>
<name>X0RP71_9ZZZZ</name>
<protein>
    <recommendedName>
        <fullName evidence="7">Glycerol-3-phosphate dehydrogenase NAD-dependent N-terminal domain-containing protein</fullName>
    </recommendedName>
</protein>
<dbReference type="NCBIfam" id="NF000940">
    <property type="entry name" value="PRK00094.1-2"/>
    <property type="match status" value="1"/>
</dbReference>
<evidence type="ECO:0000256" key="2">
    <source>
        <dbReference type="ARBA" id="ARBA00023002"/>
    </source>
</evidence>
<reference evidence="6" key="1">
    <citation type="journal article" date="2014" name="Front. Microbiol.">
        <title>High frequency of phylogenetically diverse reductive dehalogenase-homologous genes in deep subseafloor sedimentary metagenomes.</title>
        <authorList>
            <person name="Kawai M."/>
            <person name="Futagami T."/>
            <person name="Toyoda A."/>
            <person name="Takaki Y."/>
            <person name="Nishi S."/>
            <person name="Hori S."/>
            <person name="Arai W."/>
            <person name="Tsubouchi T."/>
            <person name="Morono Y."/>
            <person name="Uchiyama I."/>
            <person name="Ito T."/>
            <person name="Fujiyama A."/>
            <person name="Inagaki F."/>
            <person name="Takami H."/>
        </authorList>
    </citation>
    <scope>NUCLEOTIDE SEQUENCE</scope>
    <source>
        <strain evidence="6">Expedition CK06-06</strain>
    </source>
</reference>
<feature type="domain" description="Glycerol-3-phosphate dehydrogenase NAD-dependent N-terminal" evidence="4">
    <location>
        <begin position="4"/>
        <end position="154"/>
    </location>
</feature>
<comment type="caution">
    <text evidence="6">The sequence shown here is derived from an EMBL/GenBank/DDBJ whole genome shotgun (WGS) entry which is preliminary data.</text>
</comment>
<dbReference type="PRINTS" id="PR00077">
    <property type="entry name" value="GPDHDRGNASE"/>
</dbReference>
<dbReference type="NCBIfam" id="NF000942">
    <property type="entry name" value="PRK00094.1-4"/>
    <property type="match status" value="1"/>
</dbReference>
<dbReference type="Pfam" id="PF07479">
    <property type="entry name" value="NAD_Gly3P_dh_C"/>
    <property type="match status" value="1"/>
</dbReference>
<dbReference type="InterPro" id="IPR036291">
    <property type="entry name" value="NAD(P)-bd_dom_sf"/>
</dbReference>
<dbReference type="FunFam" id="1.10.1040.10:FF:000001">
    <property type="entry name" value="Glycerol-3-phosphate dehydrogenase [NAD(P)+]"/>
    <property type="match status" value="1"/>
</dbReference>
<keyword evidence="2" id="KW-0560">Oxidoreductase</keyword>
<dbReference type="Gene3D" id="3.40.50.720">
    <property type="entry name" value="NAD(P)-binding Rossmann-like Domain"/>
    <property type="match status" value="1"/>
</dbReference>
<dbReference type="GO" id="GO:0046168">
    <property type="term" value="P:glycerol-3-phosphate catabolic process"/>
    <property type="evidence" value="ECO:0007669"/>
    <property type="project" value="InterPro"/>
</dbReference>
<evidence type="ECO:0000313" key="6">
    <source>
        <dbReference type="EMBL" id="GAF70573.1"/>
    </source>
</evidence>
<evidence type="ECO:0008006" key="7">
    <source>
        <dbReference type="Google" id="ProtNLM"/>
    </source>
</evidence>
<proteinExistence type="inferred from homology"/>
<dbReference type="AlphaFoldDB" id="X0RP71"/>
<feature type="domain" description="Glycerol-3-phosphate dehydrogenase NAD-dependent C-terminal" evidence="5">
    <location>
        <begin position="177"/>
        <end position="317"/>
    </location>
</feature>
<evidence type="ECO:0000256" key="3">
    <source>
        <dbReference type="ARBA" id="ARBA00023027"/>
    </source>
</evidence>
<evidence type="ECO:0000256" key="1">
    <source>
        <dbReference type="ARBA" id="ARBA00011009"/>
    </source>
</evidence>
<comment type="similarity">
    <text evidence="1">Belongs to the NAD-dependent glycerol-3-phosphate dehydrogenase family.</text>
</comment>
<dbReference type="GO" id="GO:0005829">
    <property type="term" value="C:cytosol"/>
    <property type="evidence" value="ECO:0007669"/>
    <property type="project" value="TreeGrafter"/>
</dbReference>
<dbReference type="InterPro" id="IPR011128">
    <property type="entry name" value="G3P_DH_NAD-dep_N"/>
</dbReference>
<dbReference type="PROSITE" id="PS00957">
    <property type="entry name" value="NAD_G3PDH"/>
    <property type="match status" value="1"/>
</dbReference>
<sequence length="331" mass="35905">MKAYVIGAGGWGTAFARLLATNRHPVTLWVRNPVQAREIDRLRENRKYLPGVPLPKKGLNITSSLSEASRAELIIVAVPSFAMGELLDKLVPFVEEQTAFINLAKGIDPTTEKPMSELIRNKIGAEAVFTLSGPSHAEEVGRDMPTAVVLAGADLSLGEEIQHFLSSSRFRVYLTDDIRGVELCATVKNIIALASGVSDGLGFGDNSRGALISRGLAEMVRFGRVFGARQETFFGLSGLGDLVATCTSKHSRNRFAGQQLGMGIPVDEILAKTDKVVEGVYATEIVHSIARSRGIEMPITDGVWRLLRKEVSPSALVDEIMARPPKREGIR</sequence>
<dbReference type="SUPFAM" id="SSF51735">
    <property type="entry name" value="NAD(P)-binding Rossmann-fold domains"/>
    <property type="match status" value="1"/>
</dbReference>
<dbReference type="InterPro" id="IPR006168">
    <property type="entry name" value="G3P_DH_NAD-dep"/>
</dbReference>
<dbReference type="HAMAP" id="MF_00394">
    <property type="entry name" value="NAD_Glyc3P_dehydrog"/>
    <property type="match status" value="1"/>
</dbReference>
<dbReference type="FunFam" id="3.40.50.720:FF:000019">
    <property type="entry name" value="Glycerol-3-phosphate dehydrogenase [NAD(P)+]"/>
    <property type="match status" value="1"/>
</dbReference>
<evidence type="ECO:0000259" key="5">
    <source>
        <dbReference type="Pfam" id="PF07479"/>
    </source>
</evidence>
<dbReference type="PIRSF" id="PIRSF000114">
    <property type="entry name" value="Glycerol-3-P_dh"/>
    <property type="match status" value="1"/>
</dbReference>